<evidence type="ECO:0000313" key="3">
    <source>
        <dbReference type="EMBL" id="MBP1894467.1"/>
    </source>
</evidence>
<proteinExistence type="predicted"/>
<evidence type="ECO:0000313" key="4">
    <source>
        <dbReference type="Proteomes" id="UP000706926"/>
    </source>
</evidence>
<dbReference type="Gene3D" id="2.60.120.10">
    <property type="entry name" value="Jelly Rolls"/>
    <property type="match status" value="1"/>
</dbReference>
<dbReference type="RefSeq" id="WP_007128611.1">
    <property type="nucleotide sequence ID" value="NZ_CP139098.1"/>
</dbReference>
<feature type="domain" description="Cupin type-1" evidence="2">
    <location>
        <begin position="15"/>
        <end position="152"/>
    </location>
</feature>
<dbReference type="InterPro" id="IPR011051">
    <property type="entry name" value="RmlC_Cupin_sf"/>
</dbReference>
<reference evidence="3 4" key="1">
    <citation type="submission" date="2021-03" db="EMBL/GenBank/DDBJ databases">
        <title>Genomic Encyclopedia of Type Strains, Phase IV (KMG-IV): sequencing the most valuable type-strain genomes for metagenomic binning, comparative biology and taxonomic classification.</title>
        <authorList>
            <person name="Goeker M."/>
        </authorList>
    </citation>
    <scope>NUCLEOTIDE SEQUENCE [LARGE SCALE GENOMIC DNA]</scope>
    <source>
        <strain evidence="3 4">DSM 15596</strain>
    </source>
</reference>
<dbReference type="Pfam" id="PF00190">
    <property type="entry name" value="Cupin_1"/>
    <property type="match status" value="1"/>
</dbReference>
<keyword evidence="4" id="KW-1185">Reference proteome</keyword>
<feature type="compositionally biased region" description="Basic and acidic residues" evidence="1">
    <location>
        <begin position="148"/>
        <end position="157"/>
    </location>
</feature>
<dbReference type="InterPro" id="IPR006045">
    <property type="entry name" value="Cupin_1"/>
</dbReference>
<evidence type="ECO:0000256" key="1">
    <source>
        <dbReference type="SAM" id="MobiDB-lite"/>
    </source>
</evidence>
<dbReference type="Proteomes" id="UP000706926">
    <property type="component" value="Unassembled WGS sequence"/>
</dbReference>
<protein>
    <submittedName>
        <fullName evidence="3">Quercetin dioxygenase-like cupin family protein</fullName>
    </submittedName>
</protein>
<organism evidence="3 4">
    <name type="scientific">Paenibacillus lactis</name>
    <dbReference type="NCBI Taxonomy" id="228574"/>
    <lineage>
        <taxon>Bacteria</taxon>
        <taxon>Bacillati</taxon>
        <taxon>Bacillota</taxon>
        <taxon>Bacilli</taxon>
        <taxon>Bacillales</taxon>
        <taxon>Paenibacillaceae</taxon>
        <taxon>Paenibacillus</taxon>
    </lineage>
</organism>
<dbReference type="EMBL" id="JAGGKI010000009">
    <property type="protein sequence ID" value="MBP1894467.1"/>
    <property type="molecule type" value="Genomic_DNA"/>
</dbReference>
<name>A0ABS4FEK3_9BACL</name>
<evidence type="ECO:0000259" key="2">
    <source>
        <dbReference type="SMART" id="SM00835"/>
    </source>
</evidence>
<dbReference type="SUPFAM" id="SSF51182">
    <property type="entry name" value="RmlC-like cupins"/>
    <property type="match status" value="1"/>
</dbReference>
<accession>A0ABS4FEK3</accession>
<feature type="region of interest" description="Disordered" evidence="1">
    <location>
        <begin position="148"/>
        <end position="195"/>
    </location>
</feature>
<dbReference type="GeneID" id="95405509"/>
<gene>
    <name evidence="3" type="ORF">J2Z18_003572</name>
</gene>
<sequence length="195" mass="21696">MTNHHSPESDMIPTRHVYHPRRIAESPSGRGRADVSSAQLPLLRGMAMSEIHLDRGGGLPPHWHPDTDELCYVIQGEISYHLHDPDRMQERSYLLTSGQVAHAPIGWLHWITGFASGTILLLVYRTSNPHQVEAARIWSLSSHDGLSAEKHPVKEHPLPSPVPLMSPPEVRESQASSAPAPPALFIPRSNKKNHK</sequence>
<feature type="region of interest" description="Disordered" evidence="1">
    <location>
        <begin position="1"/>
        <end position="35"/>
    </location>
</feature>
<dbReference type="InterPro" id="IPR014710">
    <property type="entry name" value="RmlC-like_jellyroll"/>
</dbReference>
<dbReference type="SMART" id="SM00835">
    <property type="entry name" value="Cupin_1"/>
    <property type="match status" value="1"/>
</dbReference>
<comment type="caution">
    <text evidence="3">The sequence shown here is derived from an EMBL/GenBank/DDBJ whole genome shotgun (WGS) entry which is preliminary data.</text>
</comment>